<feature type="compositionally biased region" description="Low complexity" evidence="1">
    <location>
        <begin position="10"/>
        <end position="23"/>
    </location>
</feature>
<feature type="region of interest" description="Disordered" evidence="1">
    <location>
        <begin position="1"/>
        <end position="43"/>
    </location>
</feature>
<evidence type="ECO:0000256" key="1">
    <source>
        <dbReference type="SAM" id="MobiDB-lite"/>
    </source>
</evidence>
<reference evidence="2" key="1">
    <citation type="submission" date="2014-11" db="EMBL/GenBank/DDBJ databases">
        <title>Molecular phylogeny of cliff fern family Woodsiaceae with morphological implications.</title>
        <authorList>
            <person name="Shao Y.-Z."/>
            <person name="Wei R."/>
            <person name="Zhang X.-C."/>
        </authorList>
    </citation>
    <scope>NUCLEOTIDE SEQUENCE</scope>
</reference>
<organism evidence="2">
    <name type="scientific">Chromera velia CCMP2878</name>
    <dbReference type="NCBI Taxonomy" id="1169474"/>
    <lineage>
        <taxon>Eukaryota</taxon>
        <taxon>Sar</taxon>
        <taxon>Alveolata</taxon>
        <taxon>Colpodellida</taxon>
        <taxon>Chromeraceae</taxon>
        <taxon>Chromera</taxon>
    </lineage>
</organism>
<evidence type="ECO:0000313" key="2">
    <source>
        <dbReference type="EMBL" id="CUC09273.1"/>
    </source>
</evidence>
<name>A0A0K6S6X2_9ALVE</name>
<accession>A0A0K6S6X2</accession>
<dbReference type="VEuPathDB" id="CryptoDB:Cvel_17709"/>
<protein>
    <submittedName>
        <fullName evidence="2">Uncharacterized protein</fullName>
    </submittedName>
</protein>
<gene>
    <name evidence="2" type="ORF">Cvel_17709.t1</name>
</gene>
<dbReference type="EMBL" id="CDMZ01000473">
    <property type="protein sequence ID" value="CUC09273.1"/>
    <property type="molecule type" value="Genomic_DNA"/>
</dbReference>
<dbReference type="AlphaFoldDB" id="A0A0K6S6X2"/>
<sequence length="119" mass="12700">MTLGLPHANSSASTGAGASGTAEGPEERRGSSGSPRRGRERTLTLTESWLSRRSIVSLLSDEAPSDSEERSRNFSGLLPPVLIALYYGIVSSLDVSFTSYLLFSSAFYLPLPPLCIAPH</sequence>
<proteinExistence type="predicted"/>